<dbReference type="EMBL" id="JAKZEL010000001">
    <property type="protein sequence ID" value="KAI4549608.1"/>
    <property type="molecule type" value="Genomic_DNA"/>
</dbReference>
<dbReference type="Proteomes" id="UP001214576">
    <property type="component" value="Unassembled WGS sequence"/>
</dbReference>
<protein>
    <submittedName>
        <fullName evidence="2">Uncharacterized protein</fullName>
    </submittedName>
</protein>
<proteinExistence type="predicted"/>
<gene>
    <name evidence="2" type="ORF">MG293_001938</name>
</gene>
<evidence type="ECO:0000313" key="2">
    <source>
        <dbReference type="EMBL" id="KAI4549608.1"/>
    </source>
</evidence>
<keyword evidence="3" id="KW-1185">Reference proteome</keyword>
<feature type="compositionally biased region" description="Pro residues" evidence="1">
    <location>
        <begin position="169"/>
        <end position="180"/>
    </location>
</feature>
<organism evidence="2 3">
    <name type="scientific">Ovis ammon polii</name>
    <dbReference type="NCBI Taxonomy" id="230172"/>
    <lineage>
        <taxon>Eukaryota</taxon>
        <taxon>Metazoa</taxon>
        <taxon>Chordata</taxon>
        <taxon>Craniata</taxon>
        <taxon>Vertebrata</taxon>
        <taxon>Euteleostomi</taxon>
        <taxon>Mammalia</taxon>
        <taxon>Eutheria</taxon>
        <taxon>Laurasiatheria</taxon>
        <taxon>Artiodactyla</taxon>
        <taxon>Ruminantia</taxon>
        <taxon>Pecora</taxon>
        <taxon>Bovidae</taxon>
        <taxon>Caprinae</taxon>
        <taxon>Ovis</taxon>
    </lineage>
</organism>
<evidence type="ECO:0000313" key="3">
    <source>
        <dbReference type="Proteomes" id="UP001214576"/>
    </source>
</evidence>
<dbReference type="AlphaFoldDB" id="A0AAD4UNA9"/>
<reference evidence="2" key="1">
    <citation type="submission" date="2022-03" db="EMBL/GenBank/DDBJ databases">
        <title>Genomic analyses of argali, domestic sheep and their hybrids provide insights into chromosomal evolution, heterosis and genetic basis of agronomic traits.</title>
        <authorList>
            <person name="Li M."/>
        </authorList>
    </citation>
    <scope>NUCLEOTIDE SEQUENCE</scope>
    <source>
        <strain evidence="2">CAU-MHL-2022a</strain>
        <tissue evidence="2">Skin</tissue>
    </source>
</reference>
<feature type="compositionally biased region" description="Polar residues" evidence="1">
    <location>
        <begin position="125"/>
        <end position="135"/>
    </location>
</feature>
<accession>A0AAD4UNA9</accession>
<comment type="caution">
    <text evidence="2">The sequence shown here is derived from an EMBL/GenBank/DDBJ whole genome shotgun (WGS) entry which is preliminary data.</text>
</comment>
<name>A0AAD4UNA9_OVIAM</name>
<feature type="region of interest" description="Disordered" evidence="1">
    <location>
        <begin position="1"/>
        <end position="86"/>
    </location>
</feature>
<feature type="region of interest" description="Disordered" evidence="1">
    <location>
        <begin position="101"/>
        <end position="195"/>
    </location>
</feature>
<sequence>MNITQQDIQKARPSKAGRWPEEPALQPLHRKQRPRKGQGSPKAPEQVQTGPGPPESQAEPTPLAAPPAQYWFHNDSASGSDHAAGSCSGSSIWIYLVLQRGQERERARSDPTSLPREGACVHTMPPSSHQDVTMASSLVSLPPLEPPFSKEPLSAPSYRPIAQTTPNSPSGPGPHPPPLPYHSFPGPSYPKPSPFALAQNSPWIMGIDYSANQSYP</sequence>
<feature type="compositionally biased region" description="Low complexity" evidence="1">
    <location>
        <begin position="76"/>
        <end position="86"/>
    </location>
</feature>
<evidence type="ECO:0000256" key="1">
    <source>
        <dbReference type="SAM" id="MobiDB-lite"/>
    </source>
</evidence>